<evidence type="ECO:0000313" key="1">
    <source>
        <dbReference type="EMBL" id="KAA1103767.1"/>
    </source>
</evidence>
<accession>A0A5B0PPY0</accession>
<proteinExistence type="predicted"/>
<gene>
    <name evidence="1" type="ORF">PGTUg99_001843</name>
</gene>
<name>A0A5B0PPY0_PUCGR</name>
<comment type="caution">
    <text evidence="1">The sequence shown here is derived from an EMBL/GenBank/DDBJ whole genome shotgun (WGS) entry which is preliminary data.</text>
</comment>
<protein>
    <submittedName>
        <fullName evidence="1">Uncharacterized protein</fullName>
    </submittedName>
</protein>
<sequence>MRMGHCEVKFGGFLQLLSSFSPPKHSQSQASNNKLVSLTRGGDDILKVYVPSIGGQQFGPSVKLGEVLLRVLAIDLHRANYIAYPKPGGLNGRDHNLTVPSAILPCVEIWALWQKTKAVGRDPASLIRSNCIKPGSQLVVNRRTIDRTLHS</sequence>
<dbReference type="EMBL" id="VDEP01000316">
    <property type="protein sequence ID" value="KAA1103767.1"/>
    <property type="molecule type" value="Genomic_DNA"/>
</dbReference>
<evidence type="ECO:0000313" key="2">
    <source>
        <dbReference type="Proteomes" id="UP000325313"/>
    </source>
</evidence>
<organism evidence="1 2">
    <name type="scientific">Puccinia graminis f. sp. tritici</name>
    <dbReference type="NCBI Taxonomy" id="56615"/>
    <lineage>
        <taxon>Eukaryota</taxon>
        <taxon>Fungi</taxon>
        <taxon>Dikarya</taxon>
        <taxon>Basidiomycota</taxon>
        <taxon>Pucciniomycotina</taxon>
        <taxon>Pucciniomycetes</taxon>
        <taxon>Pucciniales</taxon>
        <taxon>Pucciniaceae</taxon>
        <taxon>Puccinia</taxon>
    </lineage>
</organism>
<dbReference type="Proteomes" id="UP000325313">
    <property type="component" value="Unassembled WGS sequence"/>
</dbReference>
<dbReference type="AlphaFoldDB" id="A0A5B0PPY0"/>
<reference evidence="1 2" key="1">
    <citation type="submission" date="2019-05" db="EMBL/GenBank/DDBJ databases">
        <title>Emergence of the Ug99 lineage of the wheat stem rust pathogen through somatic hybridization.</title>
        <authorList>
            <person name="Li F."/>
            <person name="Upadhyaya N.M."/>
            <person name="Sperschneider J."/>
            <person name="Matny O."/>
            <person name="Nguyen-Phuc H."/>
            <person name="Mago R."/>
            <person name="Raley C."/>
            <person name="Miller M.E."/>
            <person name="Silverstein K.A.T."/>
            <person name="Henningsen E."/>
            <person name="Hirsch C.D."/>
            <person name="Visser B."/>
            <person name="Pretorius Z.A."/>
            <person name="Steffenson B.J."/>
            <person name="Schwessinger B."/>
            <person name="Dodds P.N."/>
            <person name="Figueroa M."/>
        </authorList>
    </citation>
    <scope>NUCLEOTIDE SEQUENCE [LARGE SCALE GENOMIC DNA]</scope>
    <source>
        <strain evidence="1 2">Ug99</strain>
    </source>
</reference>